<dbReference type="PATRIC" id="fig|1265822.4.peg.2235"/>
<dbReference type="AlphaFoldDB" id="W7DLG7"/>
<evidence type="ECO:0000313" key="3">
    <source>
        <dbReference type="Proteomes" id="UP000019241"/>
    </source>
</evidence>
<sequence>MAIQGYSAQLTQINDAITAKQDQIAQDKAKKAAEAKQAEDSRRAAEAKQAEDARRAAEAKKSGGRP</sequence>
<name>W7DLG7_9LIST</name>
<organism evidence="2 3">
    <name type="scientific">Listeria fleischmannii FSL S10-1203</name>
    <dbReference type="NCBI Taxonomy" id="1265822"/>
    <lineage>
        <taxon>Bacteria</taxon>
        <taxon>Bacillati</taxon>
        <taxon>Bacillota</taxon>
        <taxon>Bacilli</taxon>
        <taxon>Bacillales</taxon>
        <taxon>Listeriaceae</taxon>
        <taxon>Listeria</taxon>
    </lineage>
</organism>
<evidence type="ECO:0000256" key="1">
    <source>
        <dbReference type="SAM" id="MobiDB-lite"/>
    </source>
</evidence>
<feature type="region of interest" description="Disordered" evidence="1">
    <location>
        <begin position="27"/>
        <end position="66"/>
    </location>
</feature>
<evidence type="ECO:0000313" key="2">
    <source>
        <dbReference type="EMBL" id="EUJ53528.1"/>
    </source>
</evidence>
<dbReference type="EMBL" id="AODM01000038">
    <property type="protein sequence ID" value="EUJ53528.1"/>
    <property type="molecule type" value="Genomic_DNA"/>
</dbReference>
<dbReference type="RefSeq" id="WP_128080341.1">
    <property type="nucleotide sequence ID" value="NZ_AODM01000038.1"/>
</dbReference>
<gene>
    <name evidence="2" type="ORF">MCOL2_11040</name>
</gene>
<protein>
    <submittedName>
        <fullName evidence="2">Uncharacterized protein</fullName>
    </submittedName>
</protein>
<reference evidence="2 3" key="1">
    <citation type="submission" date="2012-12" db="EMBL/GenBank/DDBJ databases">
        <title>Novel taxa of Listeriaceae from agricultural environments in the United States.</title>
        <authorList>
            <person name="den Bakker H.C."/>
            <person name="Allred A."/>
            <person name="Warchocki S."/>
            <person name="Wright E.M."/>
            <person name="Burrell A."/>
            <person name="Nightingale K.K."/>
            <person name="Kephart D."/>
            <person name="Wiedmann M."/>
        </authorList>
    </citation>
    <scope>NUCLEOTIDE SEQUENCE [LARGE SCALE GENOMIC DNA]</scope>
    <source>
        <strain evidence="2 3">FSL S10-1203</strain>
    </source>
</reference>
<accession>W7DLG7</accession>
<comment type="caution">
    <text evidence="2">The sequence shown here is derived from an EMBL/GenBank/DDBJ whole genome shotgun (WGS) entry which is preliminary data.</text>
</comment>
<dbReference type="Proteomes" id="UP000019241">
    <property type="component" value="Unassembled WGS sequence"/>
</dbReference>
<proteinExistence type="predicted"/>